<name>A0A3Q2ECW4_CYPVA</name>
<reference evidence="4" key="2">
    <citation type="submission" date="2025-09" db="UniProtKB">
        <authorList>
            <consortium name="Ensembl"/>
        </authorList>
    </citation>
    <scope>IDENTIFICATION</scope>
</reference>
<reference evidence="4" key="1">
    <citation type="submission" date="2025-08" db="UniProtKB">
        <authorList>
            <consortium name="Ensembl"/>
        </authorList>
    </citation>
    <scope>IDENTIFICATION</scope>
</reference>
<dbReference type="PANTHER" id="PTHR47272:SF1">
    <property type="entry name" value="PIGGYBAC TRANSPOSABLE ELEMENT-DERIVED PROTEIN 3-LIKE"/>
    <property type="match status" value="1"/>
</dbReference>
<proteinExistence type="predicted"/>
<feature type="region of interest" description="Disordered" evidence="1">
    <location>
        <begin position="67"/>
        <end position="103"/>
    </location>
</feature>
<keyword evidence="2" id="KW-0472">Membrane</keyword>
<dbReference type="AlphaFoldDB" id="A0A3Q2ECW4"/>
<keyword evidence="5" id="KW-1185">Reference proteome</keyword>
<evidence type="ECO:0000256" key="2">
    <source>
        <dbReference type="SAM" id="Phobius"/>
    </source>
</evidence>
<protein>
    <submittedName>
        <fullName evidence="4">PiggyBac transposable element-derived protein 2-like</fullName>
    </submittedName>
</protein>
<feature type="transmembrane region" description="Helical" evidence="2">
    <location>
        <begin position="490"/>
        <end position="510"/>
    </location>
</feature>
<organism evidence="4 5">
    <name type="scientific">Cyprinodon variegatus</name>
    <name type="common">Sheepshead minnow</name>
    <dbReference type="NCBI Taxonomy" id="28743"/>
    <lineage>
        <taxon>Eukaryota</taxon>
        <taxon>Metazoa</taxon>
        <taxon>Chordata</taxon>
        <taxon>Craniata</taxon>
        <taxon>Vertebrata</taxon>
        <taxon>Euteleostomi</taxon>
        <taxon>Actinopterygii</taxon>
        <taxon>Neopterygii</taxon>
        <taxon>Teleostei</taxon>
        <taxon>Neoteleostei</taxon>
        <taxon>Acanthomorphata</taxon>
        <taxon>Ovalentaria</taxon>
        <taxon>Atherinomorphae</taxon>
        <taxon>Cyprinodontiformes</taxon>
        <taxon>Cyprinodontidae</taxon>
        <taxon>Cyprinodon</taxon>
    </lineage>
</organism>
<evidence type="ECO:0000313" key="4">
    <source>
        <dbReference type="Ensembl" id="ENSCVAP00000029529.1"/>
    </source>
</evidence>
<evidence type="ECO:0000313" key="5">
    <source>
        <dbReference type="Proteomes" id="UP000265020"/>
    </source>
</evidence>
<dbReference type="Ensembl" id="ENSCVAT00000022598.1">
    <property type="protein sequence ID" value="ENSCVAP00000029529.1"/>
    <property type="gene ID" value="ENSCVAG00000017373.1"/>
</dbReference>
<keyword evidence="2" id="KW-1133">Transmembrane helix</keyword>
<feature type="transmembrane region" description="Helical" evidence="2">
    <location>
        <begin position="20"/>
        <end position="43"/>
    </location>
</feature>
<feature type="domain" description="PiggyBac transposable element-derived protein" evidence="3">
    <location>
        <begin position="147"/>
        <end position="507"/>
    </location>
</feature>
<feature type="region of interest" description="Disordered" evidence="1">
    <location>
        <begin position="521"/>
        <end position="546"/>
    </location>
</feature>
<dbReference type="InterPro" id="IPR029526">
    <property type="entry name" value="PGBD"/>
</dbReference>
<dbReference type="PANTHER" id="PTHR47272">
    <property type="entry name" value="DDE_TNP_1_7 DOMAIN-CONTAINING PROTEIN"/>
    <property type="match status" value="1"/>
</dbReference>
<accession>A0A3Q2ECW4</accession>
<feature type="compositionally biased region" description="Acidic residues" evidence="1">
    <location>
        <begin position="67"/>
        <end position="95"/>
    </location>
</feature>
<dbReference type="OMA" id="TIYINIC"/>
<dbReference type="Proteomes" id="UP000265020">
    <property type="component" value="Unassembled WGS sequence"/>
</dbReference>
<dbReference type="Pfam" id="PF13843">
    <property type="entry name" value="DDE_Tnp_1_7"/>
    <property type="match status" value="1"/>
</dbReference>
<dbReference type="GeneTree" id="ENSGT00940000166554"/>
<evidence type="ECO:0000259" key="3">
    <source>
        <dbReference type="Pfam" id="PF13843"/>
    </source>
</evidence>
<keyword evidence="2" id="KW-0812">Transmembrane</keyword>
<evidence type="ECO:0000256" key="1">
    <source>
        <dbReference type="SAM" id="MobiDB-lite"/>
    </source>
</evidence>
<feature type="compositionally biased region" description="Polar residues" evidence="1">
    <location>
        <begin position="529"/>
        <end position="539"/>
    </location>
</feature>
<sequence>MCKQFKLKSVSPTPSLFLQVIWNLISMCTIYINICFNVVFFHFRMPAARRDPRYSVQDITEIVEDGESDVDIPFDDTDASDEESDNDCVDNENQEPSDCPANSDIELREHEPIMPRDRYHWQKKDFISPNTDFSGPPVTDHVTFLQTPLQYFQKFVSEDMIQALATSTNEYSVQKNARSVNTNTKEIQKMLGMYLRMGLVQMSGSRMYWETDTRHPPIADVMPRNRFQSLLTKLHFVNNLTASEIEKKDKLWKLRPWLESFRENCLQVVPEEHNSVDEMMIPFKGKFSSIKQYMPGKPHPWGFKVWVRAGISGMMHDFHVYQGGKKGIRVKSELGLSGDAVLKLASTLPKGQNYKIYANKYFTSVPLMVKLLEHGIHYVGKARQVRLPNCNLKDEKTLKKEGRGSFDHRVEGTHNICAVKWYDDRAVTLVSSFTGPEPVQEIQRWDKATKTYIDVERPYIVATYNKYMGGVELLDLLTAKYKFTLKSRRWYMYIFWHTITLAVVNAWLLYKRHYAAGSPLAARKRPSSDEGSPNCPSKKSCSHPPLDVRKDLTGHFPMKLKRGRCRHCSKGYTNTQCSKCDVRLCFSEDRNCFWDYHCK</sequence>